<evidence type="ECO:0000313" key="2">
    <source>
        <dbReference type="EMBL" id="JAP24424.1"/>
    </source>
</evidence>
<feature type="signal peptide" evidence="1">
    <location>
        <begin position="1"/>
        <end position="24"/>
    </location>
</feature>
<reference evidence="2" key="1">
    <citation type="submission" date="2015-12" db="EMBL/GenBank/DDBJ databases">
        <title>Gene expression during late stages of embryo sac development: a critical building block for successful pollen-pistil interactions.</title>
        <authorList>
            <person name="Liu Y."/>
            <person name="Joly V."/>
            <person name="Sabar M."/>
            <person name="Matton D.P."/>
        </authorList>
    </citation>
    <scope>NUCLEOTIDE SEQUENCE</scope>
</reference>
<dbReference type="EMBL" id="GEDG01014401">
    <property type="protein sequence ID" value="JAP24424.1"/>
    <property type="molecule type" value="Transcribed_RNA"/>
</dbReference>
<sequence length="93" mass="10976">MKNNSIMGFSIVFVCLNIVWRVQSSYLCGAFRRLKYSFFVSSKVKIPKIWSLIFAYYEREIISGSNYDIVKSNDMVTIGYRTQRKKYSYGKIE</sequence>
<dbReference type="AlphaFoldDB" id="A0A0V0HWF1"/>
<organism evidence="2">
    <name type="scientific">Solanum chacoense</name>
    <name type="common">Chaco potato</name>
    <dbReference type="NCBI Taxonomy" id="4108"/>
    <lineage>
        <taxon>Eukaryota</taxon>
        <taxon>Viridiplantae</taxon>
        <taxon>Streptophyta</taxon>
        <taxon>Embryophyta</taxon>
        <taxon>Tracheophyta</taxon>
        <taxon>Spermatophyta</taxon>
        <taxon>Magnoliopsida</taxon>
        <taxon>eudicotyledons</taxon>
        <taxon>Gunneridae</taxon>
        <taxon>Pentapetalae</taxon>
        <taxon>asterids</taxon>
        <taxon>lamiids</taxon>
        <taxon>Solanales</taxon>
        <taxon>Solanaceae</taxon>
        <taxon>Solanoideae</taxon>
        <taxon>Solaneae</taxon>
        <taxon>Solanum</taxon>
    </lineage>
</organism>
<evidence type="ECO:0000256" key="1">
    <source>
        <dbReference type="SAM" id="SignalP"/>
    </source>
</evidence>
<keyword evidence="1" id="KW-0732">Signal</keyword>
<name>A0A0V0HWF1_SOLCH</name>
<feature type="chain" id="PRO_5006866122" evidence="1">
    <location>
        <begin position="25"/>
        <end position="93"/>
    </location>
</feature>
<accession>A0A0V0HWF1</accession>
<proteinExistence type="predicted"/>
<protein>
    <submittedName>
        <fullName evidence="2">Putative ovule protein</fullName>
    </submittedName>
</protein>